<protein>
    <submittedName>
        <fullName evidence="2">Uncharacterized protein</fullName>
    </submittedName>
</protein>
<gene>
    <name evidence="2" type="ORF">SODALDRAFT_185241</name>
</gene>
<reference evidence="2 3" key="1">
    <citation type="journal article" date="2018" name="Mol. Ecol.">
        <title>The obligate alkalophilic soda-lake fungus Sodiomyces alkalinus has shifted to a protein diet.</title>
        <authorList>
            <person name="Grum-Grzhimaylo A.A."/>
            <person name="Falkoski D.L."/>
            <person name="van den Heuvel J."/>
            <person name="Valero-Jimenez C.A."/>
            <person name="Min B."/>
            <person name="Choi I.G."/>
            <person name="Lipzen A."/>
            <person name="Daum C.G."/>
            <person name="Aanen D.K."/>
            <person name="Tsang A."/>
            <person name="Henrissat B."/>
            <person name="Bilanenko E.N."/>
            <person name="de Vries R.P."/>
            <person name="van Kan J.A.L."/>
            <person name="Grigoriev I.V."/>
            <person name="Debets A.J.M."/>
        </authorList>
    </citation>
    <scope>NUCLEOTIDE SEQUENCE [LARGE SCALE GENOMIC DNA]</scope>
    <source>
        <strain evidence="2 3">F11</strain>
    </source>
</reference>
<evidence type="ECO:0000256" key="1">
    <source>
        <dbReference type="SAM" id="MobiDB-lite"/>
    </source>
</evidence>
<dbReference type="GeneID" id="39575566"/>
<feature type="compositionally biased region" description="Basic residues" evidence="1">
    <location>
        <begin position="550"/>
        <end position="573"/>
    </location>
</feature>
<feature type="region of interest" description="Disordered" evidence="1">
    <location>
        <begin position="358"/>
        <end position="397"/>
    </location>
</feature>
<name>A0A3N2PUU3_SODAK</name>
<feature type="region of interest" description="Disordered" evidence="1">
    <location>
        <begin position="146"/>
        <end position="168"/>
    </location>
</feature>
<proteinExistence type="predicted"/>
<organism evidence="2 3">
    <name type="scientific">Sodiomyces alkalinus (strain CBS 110278 / VKM F-3762 / F11)</name>
    <name type="common">Alkaliphilic filamentous fungus</name>
    <dbReference type="NCBI Taxonomy" id="1314773"/>
    <lineage>
        <taxon>Eukaryota</taxon>
        <taxon>Fungi</taxon>
        <taxon>Dikarya</taxon>
        <taxon>Ascomycota</taxon>
        <taxon>Pezizomycotina</taxon>
        <taxon>Sordariomycetes</taxon>
        <taxon>Hypocreomycetidae</taxon>
        <taxon>Glomerellales</taxon>
        <taxon>Plectosphaerellaceae</taxon>
        <taxon>Sodiomyces</taxon>
    </lineage>
</organism>
<feature type="compositionally biased region" description="Low complexity" evidence="1">
    <location>
        <begin position="158"/>
        <end position="168"/>
    </location>
</feature>
<feature type="compositionally biased region" description="Acidic residues" evidence="1">
    <location>
        <begin position="494"/>
        <end position="525"/>
    </location>
</feature>
<sequence>MSTRRPTPTPGGQGSINSHMQTLDPLAACYRDCKPLLLHPSSPTPQEFETGVRALVKFGGTVDWDVVRRRLREEATMDELARTKRYLALLVPLYDQLLVARGLPSAPVGDIVFNENGWRRIVSECEEVLLDGSTQACCSSCASCRSSSSKAGGEGRTSQSSSSYSSSSVLSPSSAVSSAPSSTASPNRVQAEARIRAKPELRIFYHGEDMRWGVPVPVCGFPPRIAFTQEGTVTDGHLTLPLGPGTTGEAVLLELFAREDLPGSFSGAVVSADGWLSYGAFQTVRVGPGTLGERHLLPMRCQGRKYGLLGGGLNWENAARPDGVGRARNAHMANACTAGPVPVPGKFGGSCGWNANETPQNSFQGGDPFHSGNANDPFTSRSNGLFSKPGGGGAFAQQPSRVEDVEMGGMDDVGASFCASRPRSVFDAPFLQRGFGTHNTIQAQQQVNVFYGGGGGAGGNNGTDSGGLGKVRIDVLLDMILEAHESQKQTADAGSDDAESDESAESAETEQSEESEESEEMDVETPEQPHLQKNGLSSTIRGKNGGWKRPSGHAGRKPTKKFRKRVSRRRGKR</sequence>
<accession>A0A3N2PUU3</accession>
<evidence type="ECO:0000313" key="2">
    <source>
        <dbReference type="EMBL" id="ROT38261.1"/>
    </source>
</evidence>
<dbReference type="RefSeq" id="XP_028466067.1">
    <property type="nucleotide sequence ID" value="XM_028607088.1"/>
</dbReference>
<keyword evidence="3" id="KW-1185">Reference proteome</keyword>
<feature type="region of interest" description="Disordered" evidence="1">
    <location>
        <begin position="486"/>
        <end position="573"/>
    </location>
</feature>
<evidence type="ECO:0000313" key="3">
    <source>
        <dbReference type="Proteomes" id="UP000272025"/>
    </source>
</evidence>
<feature type="compositionally biased region" description="Polar residues" evidence="1">
    <location>
        <begin position="372"/>
        <end position="385"/>
    </location>
</feature>
<dbReference type="AlphaFoldDB" id="A0A3N2PUU3"/>
<dbReference type="Proteomes" id="UP000272025">
    <property type="component" value="Unassembled WGS sequence"/>
</dbReference>
<dbReference type="EMBL" id="ML119056">
    <property type="protein sequence ID" value="ROT38261.1"/>
    <property type="molecule type" value="Genomic_DNA"/>
</dbReference>